<evidence type="ECO:0000259" key="8">
    <source>
        <dbReference type="Pfam" id="PF00732"/>
    </source>
</evidence>
<evidence type="ECO:0000313" key="9">
    <source>
        <dbReference type="EMBL" id="SHK34586.1"/>
    </source>
</evidence>
<dbReference type="SUPFAM" id="SSF51905">
    <property type="entry name" value="FAD/NAD(P)-binding domain"/>
    <property type="match status" value="1"/>
</dbReference>
<protein>
    <submittedName>
        <fullName evidence="9">GMC oxidoreductase</fullName>
    </submittedName>
</protein>
<dbReference type="InterPro" id="IPR036188">
    <property type="entry name" value="FAD/NAD-bd_sf"/>
</dbReference>
<dbReference type="AlphaFoldDB" id="A0A1M6RQ39"/>
<evidence type="ECO:0000256" key="7">
    <source>
        <dbReference type="ARBA" id="ARBA00023014"/>
    </source>
</evidence>
<comment type="similarity">
    <text evidence="1">Belongs to the GMC oxidoreductase family.</text>
</comment>
<dbReference type="InterPro" id="IPR000172">
    <property type="entry name" value="GMC_OxRdtase_N"/>
</dbReference>
<dbReference type="Proteomes" id="UP000184130">
    <property type="component" value="Unassembled WGS sequence"/>
</dbReference>
<sequence length="422" mass="47144">MKKVIVIGSGAGGAMAAHMLAKKFEVTVLEAGKEFKPLSLPLDKLAMFRKTGLYFDERMIQLLLPSMRIDKQQEMVMVYGRGVGGTTTLATGNAVRADEGLKKIGINLDEEFDELYRELPITTDHQRYWSPITKRTFQVMQQLGMDPQPMPKLLRPGSCRLCGHCSIGCPMLAKWDTRELLKDIKVLTGCKVTHIDITNRTAQKVHVTRGLQHLTLEADVIIVAAGGYGTPDILRASGIDCQPTLFVDPVLCVAAPMEKARQDRQLLMPFVSHREKYIISPYMDWLSFFFNRQWHKPMDGMVSLMIKLADVEQGDVHHNKMSKVLTPLDHQRLQQGVDDCRQILLQLGAKDEDIFLGTLNAGHPGGMLPLTQTEAETLHSPLLPDNLYVCDATLLPQALGLPPMLTIMALAKRIARIISNDR</sequence>
<dbReference type="GO" id="GO:0046872">
    <property type="term" value="F:metal ion binding"/>
    <property type="evidence" value="ECO:0007669"/>
    <property type="project" value="UniProtKB-KW"/>
</dbReference>
<feature type="domain" description="Glucose-methanol-choline oxidoreductase N-terminal" evidence="8">
    <location>
        <begin position="15"/>
        <end position="239"/>
    </location>
</feature>
<keyword evidence="7" id="KW-0411">Iron-sulfur</keyword>
<name>A0A1M6RQ39_XYLRU</name>
<dbReference type="Gene3D" id="3.50.50.60">
    <property type="entry name" value="FAD/NAD(P)-binding domain"/>
    <property type="match status" value="2"/>
</dbReference>
<evidence type="ECO:0000256" key="5">
    <source>
        <dbReference type="ARBA" id="ARBA00023002"/>
    </source>
</evidence>
<keyword evidence="4" id="KW-0274">FAD</keyword>
<evidence type="ECO:0000256" key="3">
    <source>
        <dbReference type="ARBA" id="ARBA00022723"/>
    </source>
</evidence>
<dbReference type="Pfam" id="PF00732">
    <property type="entry name" value="GMC_oxred_N"/>
    <property type="match status" value="1"/>
</dbReference>
<dbReference type="GO" id="GO:0016614">
    <property type="term" value="F:oxidoreductase activity, acting on CH-OH group of donors"/>
    <property type="evidence" value="ECO:0007669"/>
    <property type="project" value="InterPro"/>
</dbReference>
<dbReference type="PANTHER" id="PTHR46056">
    <property type="entry name" value="LONG-CHAIN-ALCOHOL OXIDASE"/>
    <property type="match status" value="1"/>
</dbReference>
<evidence type="ECO:0000256" key="6">
    <source>
        <dbReference type="ARBA" id="ARBA00023004"/>
    </source>
</evidence>
<keyword evidence="6" id="KW-0408">Iron</keyword>
<evidence type="ECO:0000256" key="1">
    <source>
        <dbReference type="ARBA" id="ARBA00010790"/>
    </source>
</evidence>
<dbReference type="PROSITE" id="PS00198">
    <property type="entry name" value="4FE4S_FER_1"/>
    <property type="match status" value="1"/>
</dbReference>
<keyword evidence="5" id="KW-0560">Oxidoreductase</keyword>
<dbReference type="RefSeq" id="WP_073204248.1">
    <property type="nucleotide sequence ID" value="NZ_FRBD01000002.1"/>
</dbReference>
<evidence type="ECO:0000256" key="4">
    <source>
        <dbReference type="ARBA" id="ARBA00022827"/>
    </source>
</evidence>
<evidence type="ECO:0000256" key="2">
    <source>
        <dbReference type="ARBA" id="ARBA00022630"/>
    </source>
</evidence>
<dbReference type="InterPro" id="IPR017900">
    <property type="entry name" value="4Fe4S_Fe_S_CS"/>
</dbReference>
<dbReference type="EMBL" id="FRBD01000002">
    <property type="protein sequence ID" value="SHK34586.1"/>
    <property type="molecule type" value="Genomic_DNA"/>
</dbReference>
<keyword evidence="3" id="KW-0479">Metal-binding</keyword>
<dbReference type="OrthoDB" id="9785276at2"/>
<dbReference type="PANTHER" id="PTHR46056:SF12">
    <property type="entry name" value="LONG-CHAIN-ALCOHOL OXIDASE"/>
    <property type="match status" value="1"/>
</dbReference>
<gene>
    <name evidence="9" type="ORF">SAMN05216463_10260</name>
</gene>
<dbReference type="GO" id="GO:0051536">
    <property type="term" value="F:iron-sulfur cluster binding"/>
    <property type="evidence" value="ECO:0007669"/>
    <property type="project" value="UniProtKB-KW"/>
</dbReference>
<keyword evidence="2" id="KW-0285">Flavoprotein</keyword>
<accession>A0A1M6RQ39</accession>
<evidence type="ECO:0000313" key="10">
    <source>
        <dbReference type="Proteomes" id="UP000184130"/>
    </source>
</evidence>
<reference evidence="9 10" key="1">
    <citation type="submission" date="2016-11" db="EMBL/GenBank/DDBJ databases">
        <authorList>
            <person name="Jaros S."/>
            <person name="Januszkiewicz K."/>
            <person name="Wedrychowicz H."/>
        </authorList>
    </citation>
    <scope>NUCLEOTIDE SEQUENCE [LARGE SCALE GENOMIC DNA]</scope>
    <source>
        <strain evidence="9 10">KHT3</strain>
    </source>
</reference>
<dbReference type="GO" id="GO:0050660">
    <property type="term" value="F:flavin adenine dinucleotide binding"/>
    <property type="evidence" value="ECO:0007669"/>
    <property type="project" value="InterPro"/>
</dbReference>
<organism evidence="9 10">
    <name type="scientific">Xylanibacter ruminicola</name>
    <name type="common">Prevotella ruminicola</name>
    <dbReference type="NCBI Taxonomy" id="839"/>
    <lineage>
        <taxon>Bacteria</taxon>
        <taxon>Pseudomonadati</taxon>
        <taxon>Bacteroidota</taxon>
        <taxon>Bacteroidia</taxon>
        <taxon>Bacteroidales</taxon>
        <taxon>Prevotellaceae</taxon>
        <taxon>Xylanibacter</taxon>
    </lineage>
</organism>
<proteinExistence type="inferred from homology"/>